<reference evidence="2 3" key="1">
    <citation type="submission" date="2007-11" db="EMBL/GenBank/DDBJ databases">
        <title>Draft genome sequence of Bacteroides stercoris(ATCC 43183).</title>
        <authorList>
            <person name="Sudarsanam P."/>
            <person name="Ley R."/>
            <person name="Guruge J."/>
            <person name="Turnbaugh P.J."/>
            <person name="Mahowald M."/>
            <person name="Liep D."/>
            <person name="Gordon J."/>
        </authorList>
    </citation>
    <scope>NUCLEOTIDE SEQUENCE [LARGE SCALE GENOMIC DNA]</scope>
    <source>
        <strain evidence="2 3">ATCC 43183</strain>
    </source>
</reference>
<name>B0NU61_BACSE</name>
<proteinExistence type="predicted"/>
<dbReference type="InterPro" id="IPR010093">
    <property type="entry name" value="SinI_DNA-bd"/>
</dbReference>
<gene>
    <name evidence="2" type="ORF">BACSTE_03046</name>
</gene>
<dbReference type="InterPro" id="IPR041657">
    <property type="entry name" value="HTH_17"/>
</dbReference>
<accession>B0NU61</accession>
<dbReference type="AlphaFoldDB" id="B0NU61"/>
<dbReference type="Pfam" id="PF12728">
    <property type="entry name" value="HTH_17"/>
    <property type="match status" value="1"/>
</dbReference>
<dbReference type="Proteomes" id="UP000004713">
    <property type="component" value="Unassembled WGS sequence"/>
</dbReference>
<dbReference type="SUPFAM" id="SSF46955">
    <property type="entry name" value="Putative DNA-binding domain"/>
    <property type="match status" value="1"/>
</dbReference>
<protein>
    <submittedName>
        <fullName evidence="2">DNA binding domain, excisionase family</fullName>
    </submittedName>
</protein>
<dbReference type="EMBL" id="ABFZ02000022">
    <property type="protein sequence ID" value="EDS13904.1"/>
    <property type="molecule type" value="Genomic_DNA"/>
</dbReference>
<dbReference type="GO" id="GO:0003677">
    <property type="term" value="F:DNA binding"/>
    <property type="evidence" value="ECO:0007669"/>
    <property type="project" value="InterPro"/>
</dbReference>
<dbReference type="NCBIfam" id="TIGR01764">
    <property type="entry name" value="excise"/>
    <property type="match status" value="1"/>
</dbReference>
<evidence type="ECO:0000259" key="1">
    <source>
        <dbReference type="Pfam" id="PF12728"/>
    </source>
</evidence>
<reference evidence="2 3" key="2">
    <citation type="submission" date="2007-11" db="EMBL/GenBank/DDBJ databases">
        <authorList>
            <person name="Fulton L."/>
            <person name="Clifton S."/>
            <person name="Fulton B."/>
            <person name="Xu J."/>
            <person name="Minx P."/>
            <person name="Pepin K.H."/>
            <person name="Johnson M."/>
            <person name="Thiruvilangam P."/>
            <person name="Bhonagiri V."/>
            <person name="Nash W.E."/>
            <person name="Mardis E.R."/>
            <person name="Wilson R.K."/>
        </authorList>
    </citation>
    <scope>NUCLEOTIDE SEQUENCE [LARGE SCALE GENOMIC DNA]</scope>
    <source>
        <strain evidence="2 3">ATCC 43183</strain>
    </source>
</reference>
<dbReference type="InterPro" id="IPR009061">
    <property type="entry name" value="DNA-bd_dom_put_sf"/>
</dbReference>
<organism evidence="2 3">
    <name type="scientific">Bacteroides stercoris ATCC 43183</name>
    <dbReference type="NCBI Taxonomy" id="449673"/>
    <lineage>
        <taxon>Bacteria</taxon>
        <taxon>Pseudomonadati</taxon>
        <taxon>Bacteroidota</taxon>
        <taxon>Bacteroidia</taxon>
        <taxon>Bacteroidales</taxon>
        <taxon>Bacteroidaceae</taxon>
        <taxon>Bacteroides</taxon>
    </lineage>
</organism>
<evidence type="ECO:0000313" key="3">
    <source>
        <dbReference type="Proteomes" id="UP000004713"/>
    </source>
</evidence>
<comment type="caution">
    <text evidence="2">The sequence shown here is derived from an EMBL/GenBank/DDBJ whole genome shotgun (WGS) entry which is preliminary data.</text>
</comment>
<evidence type="ECO:0000313" key="2">
    <source>
        <dbReference type="EMBL" id="EDS13904.1"/>
    </source>
</evidence>
<dbReference type="HOGENOM" id="CLU_2340918_0_0_10"/>
<sequence length="97" mass="10670">MLMANIIVCDAKELQALVRAEVEAAVTAVLSAQNKQSQKRNVAPAYLGRNDAAELLRISLSTLGRLVQQGHLKCRKVGRRSLFLLSDLEKVVLTLNQ</sequence>
<feature type="domain" description="Helix-turn-helix" evidence="1">
    <location>
        <begin position="47"/>
        <end position="90"/>
    </location>
</feature>